<dbReference type="Proteomes" id="UP000325081">
    <property type="component" value="Unassembled WGS sequence"/>
</dbReference>
<gene>
    <name evidence="2" type="ORF">STAS_28017</name>
</gene>
<proteinExistence type="predicted"/>
<reference evidence="3" key="1">
    <citation type="journal article" date="2019" name="Curr. Biol.">
        <title>Genome Sequence of Striga asiatica Provides Insight into the Evolution of Plant Parasitism.</title>
        <authorList>
            <person name="Yoshida S."/>
            <person name="Kim S."/>
            <person name="Wafula E.K."/>
            <person name="Tanskanen J."/>
            <person name="Kim Y.M."/>
            <person name="Honaas L."/>
            <person name="Yang Z."/>
            <person name="Spallek T."/>
            <person name="Conn C.E."/>
            <person name="Ichihashi Y."/>
            <person name="Cheong K."/>
            <person name="Cui S."/>
            <person name="Der J.P."/>
            <person name="Gundlach H."/>
            <person name="Jiao Y."/>
            <person name="Hori C."/>
            <person name="Ishida J.K."/>
            <person name="Kasahara H."/>
            <person name="Kiba T."/>
            <person name="Kim M.S."/>
            <person name="Koo N."/>
            <person name="Laohavisit A."/>
            <person name="Lee Y.H."/>
            <person name="Lumba S."/>
            <person name="McCourt P."/>
            <person name="Mortimer J.C."/>
            <person name="Mutuku J.M."/>
            <person name="Nomura T."/>
            <person name="Sasaki-Sekimoto Y."/>
            <person name="Seto Y."/>
            <person name="Wang Y."/>
            <person name="Wakatake T."/>
            <person name="Sakakibara H."/>
            <person name="Demura T."/>
            <person name="Yamaguchi S."/>
            <person name="Yoneyama K."/>
            <person name="Manabe R.I."/>
            <person name="Nelson D.C."/>
            <person name="Schulman A.H."/>
            <person name="Timko M.P."/>
            <person name="dePamphilis C.W."/>
            <person name="Choi D."/>
            <person name="Shirasu K."/>
        </authorList>
    </citation>
    <scope>NUCLEOTIDE SEQUENCE [LARGE SCALE GENOMIC DNA]</scope>
    <source>
        <strain evidence="3">cv. UVA1</strain>
    </source>
</reference>
<organism evidence="2 3">
    <name type="scientific">Striga asiatica</name>
    <name type="common">Asiatic witchweed</name>
    <name type="synonym">Buchnera asiatica</name>
    <dbReference type="NCBI Taxonomy" id="4170"/>
    <lineage>
        <taxon>Eukaryota</taxon>
        <taxon>Viridiplantae</taxon>
        <taxon>Streptophyta</taxon>
        <taxon>Embryophyta</taxon>
        <taxon>Tracheophyta</taxon>
        <taxon>Spermatophyta</taxon>
        <taxon>Magnoliopsida</taxon>
        <taxon>eudicotyledons</taxon>
        <taxon>Gunneridae</taxon>
        <taxon>Pentapetalae</taxon>
        <taxon>asterids</taxon>
        <taxon>lamiids</taxon>
        <taxon>Lamiales</taxon>
        <taxon>Orobanchaceae</taxon>
        <taxon>Buchnereae</taxon>
        <taxon>Striga</taxon>
    </lineage>
</organism>
<accession>A0A5A7R307</accession>
<evidence type="ECO:0000313" key="3">
    <source>
        <dbReference type="Proteomes" id="UP000325081"/>
    </source>
</evidence>
<feature type="region of interest" description="Disordered" evidence="1">
    <location>
        <begin position="137"/>
        <end position="160"/>
    </location>
</feature>
<feature type="region of interest" description="Disordered" evidence="1">
    <location>
        <begin position="1"/>
        <end position="22"/>
    </location>
</feature>
<dbReference type="EMBL" id="BKCP01009403">
    <property type="protein sequence ID" value="GER50691.1"/>
    <property type="molecule type" value="Genomic_DNA"/>
</dbReference>
<sequence length="160" mass="16955">MAAKDAMKVGMNTAASDSGAGAGASAAIEKLRMIDLSNEVETSGVGTGLGSKAGIVEVPKDSEGLKEIITPNPHVLESNPQCDITRELQNGLSREGSHDPVDTLNDVELVEQDQLVDITIQTSPTWSRVIQTKKRSFQKHPKCVSQKGPESMVIEQASGS</sequence>
<keyword evidence="3" id="KW-1185">Reference proteome</keyword>
<evidence type="ECO:0000256" key="1">
    <source>
        <dbReference type="SAM" id="MobiDB-lite"/>
    </source>
</evidence>
<protein>
    <submittedName>
        <fullName evidence="2">Phosphoribosylaminoimidazole carboxylase ATPase subunit</fullName>
    </submittedName>
</protein>
<evidence type="ECO:0000313" key="2">
    <source>
        <dbReference type="EMBL" id="GER50691.1"/>
    </source>
</evidence>
<name>A0A5A7R307_STRAF</name>
<comment type="caution">
    <text evidence="2">The sequence shown here is derived from an EMBL/GenBank/DDBJ whole genome shotgun (WGS) entry which is preliminary data.</text>
</comment>
<dbReference type="AlphaFoldDB" id="A0A5A7R307"/>